<comment type="caution">
    <text evidence="1">The sequence shown here is derived from an EMBL/GenBank/DDBJ whole genome shotgun (WGS) entry which is preliminary data.</text>
</comment>
<dbReference type="EMBL" id="LOXM01000028">
    <property type="protein sequence ID" value="KVG74692.1"/>
    <property type="molecule type" value="Genomic_DNA"/>
</dbReference>
<evidence type="ECO:0000313" key="2">
    <source>
        <dbReference type="Proteomes" id="UP000064029"/>
    </source>
</evidence>
<proteinExistence type="predicted"/>
<sequence>MLSPHEITTLLMVRNAPDQIGSDREELLTLLEHQLIAIDPMASDFRRIEVTAEGHAVLNAVSRIR</sequence>
<evidence type="ECO:0008006" key="3">
    <source>
        <dbReference type="Google" id="ProtNLM"/>
    </source>
</evidence>
<organism evidence="1 2">
    <name type="scientific">Burkholderia ubonensis</name>
    <dbReference type="NCBI Taxonomy" id="101571"/>
    <lineage>
        <taxon>Bacteria</taxon>
        <taxon>Pseudomonadati</taxon>
        <taxon>Pseudomonadota</taxon>
        <taxon>Betaproteobacteria</taxon>
        <taxon>Burkholderiales</taxon>
        <taxon>Burkholderiaceae</taxon>
        <taxon>Burkholderia</taxon>
        <taxon>Burkholderia cepacia complex</taxon>
    </lineage>
</organism>
<reference evidence="1 2" key="1">
    <citation type="submission" date="2015-11" db="EMBL/GenBank/DDBJ databases">
        <title>Expanding the genomic diversity of Burkholderia species for the development of highly accurate diagnostics.</title>
        <authorList>
            <person name="Sahl J."/>
            <person name="Keim P."/>
            <person name="Wagner D."/>
        </authorList>
    </citation>
    <scope>NUCLEOTIDE SEQUENCE [LARGE SCALE GENOMIC DNA]</scope>
    <source>
        <strain evidence="1 2">MSMB2036</strain>
    </source>
</reference>
<dbReference type="Proteomes" id="UP000064029">
    <property type="component" value="Unassembled WGS sequence"/>
</dbReference>
<name>A0A103RVF5_9BURK</name>
<gene>
    <name evidence="1" type="ORF">WJ33_15785</name>
</gene>
<accession>A0A103RVF5</accession>
<evidence type="ECO:0000313" key="1">
    <source>
        <dbReference type="EMBL" id="KVG74692.1"/>
    </source>
</evidence>
<dbReference type="AlphaFoldDB" id="A0A103RVF5"/>
<protein>
    <recommendedName>
        <fullName evidence="3">Preprotein translocase subunit SecA</fullName>
    </recommendedName>
</protein>